<dbReference type="EMBL" id="AP017928">
    <property type="protein sequence ID" value="BBA32986.1"/>
    <property type="molecule type" value="Genomic_DNA"/>
</dbReference>
<proteinExistence type="predicted"/>
<dbReference type="AlphaFoldDB" id="A0A250KN72"/>
<dbReference type="PANTHER" id="PTHR37844">
    <property type="entry name" value="SER/THR PROTEIN PHOSPHATASE SUPERFAMILY (AFU_ORTHOLOGUE AFUA_1G14840)"/>
    <property type="match status" value="1"/>
</dbReference>
<keyword evidence="3" id="KW-1185">Reference proteome</keyword>
<dbReference type="InterPro" id="IPR004843">
    <property type="entry name" value="Calcineurin-like_PHP"/>
</dbReference>
<protein>
    <submittedName>
        <fullName evidence="2">Metallophosphoesterase</fullName>
    </submittedName>
</protein>
<feature type="domain" description="Calcineurin-like phosphoesterase" evidence="1">
    <location>
        <begin position="7"/>
        <end position="207"/>
    </location>
</feature>
<dbReference type="Pfam" id="PF00149">
    <property type="entry name" value="Metallophos"/>
    <property type="match status" value="1"/>
</dbReference>
<dbReference type="OrthoDB" id="356681at2"/>
<dbReference type="Gene3D" id="3.60.21.10">
    <property type="match status" value="2"/>
</dbReference>
<evidence type="ECO:0000259" key="1">
    <source>
        <dbReference type="Pfam" id="PF00149"/>
    </source>
</evidence>
<dbReference type="KEGG" id="mmai:sS8_1024"/>
<dbReference type="InterPro" id="IPR029052">
    <property type="entry name" value="Metallo-depent_PP-like"/>
</dbReference>
<dbReference type="SUPFAM" id="SSF56300">
    <property type="entry name" value="Metallo-dependent phosphatases"/>
    <property type="match status" value="1"/>
</dbReference>
<evidence type="ECO:0000313" key="2">
    <source>
        <dbReference type="EMBL" id="BBA32986.1"/>
    </source>
</evidence>
<sequence length="242" mass="27539">MRIQYFSDIHLEFGPLEIRTTDADIIVAAGDIGVGLQGLQWLKSFAKPVIYVAGNHEFYGQEYLSSISKLANAASGSNVQFLEQRAWVHDGVRFLGCSLWSDLGGDENEHLEELVSIVNDFRKISYRTEFLNAKSYRLLHRKSRNWLFSELVKPFSGKTVVVTHHAPTPWSWPDSPSQIKRHAYCNDLREVLHSFEVAAWFHGHTHAVSDYRCSGTRILCNPRGYFPSQLVGEFDPGKILEI</sequence>
<dbReference type="Proteomes" id="UP000266313">
    <property type="component" value="Chromosome"/>
</dbReference>
<gene>
    <name evidence="2" type="ORF">sS8_1024</name>
</gene>
<reference evidence="2 3" key="1">
    <citation type="submission" date="2016-12" db="EMBL/GenBank/DDBJ databases">
        <title>Genome sequencing of Methylocaldum marinum.</title>
        <authorList>
            <person name="Takeuchi M."/>
            <person name="Kamagata Y."/>
            <person name="Hiraoka S."/>
            <person name="Oshima K."/>
            <person name="Hattori M."/>
            <person name="Iwasaki W."/>
        </authorList>
    </citation>
    <scope>NUCLEOTIDE SEQUENCE [LARGE SCALE GENOMIC DNA]</scope>
    <source>
        <strain evidence="2 3">S8</strain>
    </source>
</reference>
<organism evidence="2 3">
    <name type="scientific">Methylocaldum marinum</name>
    <dbReference type="NCBI Taxonomy" id="1432792"/>
    <lineage>
        <taxon>Bacteria</taxon>
        <taxon>Pseudomonadati</taxon>
        <taxon>Pseudomonadota</taxon>
        <taxon>Gammaproteobacteria</taxon>
        <taxon>Methylococcales</taxon>
        <taxon>Methylococcaceae</taxon>
        <taxon>Methylocaldum</taxon>
    </lineage>
</organism>
<accession>A0A250KN72</accession>
<dbReference type="GO" id="GO:0016787">
    <property type="term" value="F:hydrolase activity"/>
    <property type="evidence" value="ECO:0007669"/>
    <property type="project" value="InterPro"/>
</dbReference>
<name>A0A250KN72_9GAMM</name>
<evidence type="ECO:0000313" key="3">
    <source>
        <dbReference type="Proteomes" id="UP000266313"/>
    </source>
</evidence>
<dbReference type="PANTHER" id="PTHR37844:SF2">
    <property type="entry name" value="SER_THR PROTEIN PHOSPHATASE SUPERFAMILY (AFU_ORTHOLOGUE AFUA_1G14840)"/>
    <property type="match status" value="1"/>
</dbReference>